<dbReference type="SUPFAM" id="SSF48452">
    <property type="entry name" value="TPR-like"/>
    <property type="match status" value="1"/>
</dbReference>
<dbReference type="RefSeq" id="WP_198578415.1">
    <property type="nucleotide sequence ID" value="NZ_JADWOX010000023.1"/>
</dbReference>
<sequence length="535" mass="59649">MLRRMGLVVLAALLAALLAAWSPAWAQSDPPGRWLRAESEHFVVYSDRSENLLREYVTMLEDFDGILRLLHGRTEAATPRKLPVYLVSNTRQLRRAYPEAPENGRGVYFTSLDDIFAVAIREGAGGEYDTTKGDDVVLHEYTHHFMMQYFPAGYPGWMIEGLAEYYMTADLQAKKVTIGNFNAGRAYALVNERWLPMDVLLTKRPSDLDRDDVSAFYAQSWLLTHYLWSDKGRRAKLETYLDAVRAGKPAMESWTAVYGDDAKTLERNLRAYMRKSLMGMSVMRTPPTPQIAFTRLPAGADDLILEVQLIKRGVSEEQGKALLPRVRELAAKRPNEFYSRLVLARAECDFGDRAAGEKILKTLLDERPNDLEALQVMAYSRLAAARTADFEDTKAIYAEAVKYLGRAHKVDGDNYLTLYGYAEARSFDREPTENTLNVIYRAAEIAPQSPAIRLNAARLFMRAGRYSVARQMLAPIAANPHGGGQAKQASNILKDLEGKEDKPEPPTPAATEAKPPPSPPAPAKARAAKSGATKG</sequence>
<evidence type="ECO:0000313" key="5">
    <source>
        <dbReference type="Proteomes" id="UP000639859"/>
    </source>
</evidence>
<evidence type="ECO:0000313" key="4">
    <source>
        <dbReference type="EMBL" id="MBI1686529.1"/>
    </source>
</evidence>
<feature type="domain" description="Peptidase MA-like" evidence="3">
    <location>
        <begin position="65"/>
        <end position="273"/>
    </location>
</feature>
<dbReference type="Pfam" id="PF13485">
    <property type="entry name" value="Peptidase_MA_2"/>
    <property type="match status" value="1"/>
</dbReference>
<comment type="caution">
    <text evidence="4">The sequence shown here is derived from an EMBL/GenBank/DDBJ whole genome shotgun (WGS) entry which is preliminary data.</text>
</comment>
<gene>
    <name evidence="4" type="ORF">I4Q42_22920</name>
</gene>
<keyword evidence="5" id="KW-1185">Reference proteome</keyword>
<feature type="chain" id="PRO_5046273917" description="Peptidase MA-like domain-containing protein" evidence="2">
    <location>
        <begin position="27"/>
        <end position="535"/>
    </location>
</feature>
<dbReference type="InterPro" id="IPR039568">
    <property type="entry name" value="Peptidase_MA-like_dom"/>
</dbReference>
<feature type="compositionally biased region" description="Basic and acidic residues" evidence="1">
    <location>
        <begin position="494"/>
        <end position="504"/>
    </location>
</feature>
<reference evidence="4 5" key="1">
    <citation type="submission" date="2020-11" db="EMBL/GenBank/DDBJ databases">
        <title>genome sequence of strain KACC 18849.</title>
        <authorList>
            <person name="Gao J."/>
            <person name="Zhang X."/>
        </authorList>
    </citation>
    <scope>NUCLEOTIDE SEQUENCE [LARGE SCALE GENOMIC DNA]</scope>
    <source>
        <strain evidence="4 5">KACC 18849</strain>
    </source>
</reference>
<accession>A0ABS0T3X4</accession>
<dbReference type="InterPro" id="IPR011990">
    <property type="entry name" value="TPR-like_helical_dom_sf"/>
</dbReference>
<name>A0ABS0T3X4_9CAUL</name>
<feature type="signal peptide" evidence="2">
    <location>
        <begin position="1"/>
        <end position="26"/>
    </location>
</feature>
<evidence type="ECO:0000256" key="2">
    <source>
        <dbReference type="SAM" id="SignalP"/>
    </source>
</evidence>
<feature type="region of interest" description="Disordered" evidence="1">
    <location>
        <begin position="477"/>
        <end position="535"/>
    </location>
</feature>
<evidence type="ECO:0000259" key="3">
    <source>
        <dbReference type="Pfam" id="PF13485"/>
    </source>
</evidence>
<organism evidence="4 5">
    <name type="scientific">Caulobacter hibisci</name>
    <dbReference type="NCBI Taxonomy" id="2035993"/>
    <lineage>
        <taxon>Bacteria</taxon>
        <taxon>Pseudomonadati</taxon>
        <taxon>Pseudomonadota</taxon>
        <taxon>Alphaproteobacteria</taxon>
        <taxon>Caulobacterales</taxon>
        <taxon>Caulobacteraceae</taxon>
        <taxon>Caulobacter</taxon>
    </lineage>
</organism>
<feature type="compositionally biased region" description="Low complexity" evidence="1">
    <location>
        <begin position="523"/>
        <end position="535"/>
    </location>
</feature>
<proteinExistence type="predicted"/>
<dbReference type="Gene3D" id="1.25.40.10">
    <property type="entry name" value="Tetratricopeptide repeat domain"/>
    <property type="match status" value="1"/>
</dbReference>
<dbReference type="Proteomes" id="UP000639859">
    <property type="component" value="Unassembled WGS sequence"/>
</dbReference>
<keyword evidence="2" id="KW-0732">Signal</keyword>
<dbReference type="EMBL" id="JADWOX010000023">
    <property type="protein sequence ID" value="MBI1686529.1"/>
    <property type="molecule type" value="Genomic_DNA"/>
</dbReference>
<evidence type="ECO:0000256" key="1">
    <source>
        <dbReference type="SAM" id="MobiDB-lite"/>
    </source>
</evidence>
<protein>
    <recommendedName>
        <fullName evidence="3">Peptidase MA-like domain-containing protein</fullName>
    </recommendedName>
</protein>